<dbReference type="GO" id="GO:0006508">
    <property type="term" value="P:proteolysis"/>
    <property type="evidence" value="ECO:0007669"/>
    <property type="project" value="InterPro"/>
</dbReference>
<proteinExistence type="predicted"/>
<evidence type="ECO:0000313" key="8">
    <source>
        <dbReference type="Proteomes" id="UP000053370"/>
    </source>
</evidence>
<keyword evidence="8" id="KW-1185">Reference proteome</keyword>
<feature type="chain" id="PRO_5006633352" evidence="5">
    <location>
        <begin position="23"/>
        <end position="754"/>
    </location>
</feature>
<organism evidence="7">
    <name type="scientific">Flexilinea flocculi</name>
    <dbReference type="NCBI Taxonomy" id="1678840"/>
    <lineage>
        <taxon>Bacteria</taxon>
        <taxon>Bacillati</taxon>
        <taxon>Chloroflexota</taxon>
        <taxon>Anaerolineae</taxon>
        <taxon>Anaerolineales</taxon>
        <taxon>Anaerolineaceae</taxon>
        <taxon>Flexilinea</taxon>
    </lineage>
</organism>
<feature type="signal peptide" evidence="5">
    <location>
        <begin position="1"/>
        <end position="22"/>
    </location>
</feature>
<keyword evidence="2" id="KW-0677">Repeat</keyword>
<keyword evidence="3" id="KW-1015">Disulfide bond</keyword>
<reference evidence="7" key="1">
    <citation type="journal article" date="2015" name="Genome Announc.">
        <title>Draft Genome Sequence of Anaerolineae Strain TC1, a Novel Isolate from a Methanogenic Wastewater Treatment System.</title>
        <authorList>
            <person name="Matsuura N."/>
            <person name="Tourlousse D.M."/>
            <person name="Sun L."/>
            <person name="Toyonaga M."/>
            <person name="Kuroda K."/>
            <person name="Ohashi A."/>
            <person name="Cruz R."/>
            <person name="Yamaguchi T."/>
            <person name="Sekiguchi Y."/>
        </authorList>
    </citation>
    <scope>NUCLEOTIDE SEQUENCE [LARGE SCALE GENOMIC DNA]</scope>
    <source>
        <strain evidence="7">TC1</strain>
    </source>
</reference>
<dbReference type="PROSITE" id="PS50948">
    <property type="entry name" value="PAN"/>
    <property type="match status" value="1"/>
</dbReference>
<dbReference type="SMART" id="SM00223">
    <property type="entry name" value="APPLE"/>
    <property type="match status" value="1"/>
</dbReference>
<dbReference type="Gene3D" id="2.60.40.1240">
    <property type="match status" value="1"/>
</dbReference>
<evidence type="ECO:0000313" key="7">
    <source>
        <dbReference type="EMBL" id="GAP41721.1"/>
    </source>
</evidence>
<evidence type="ECO:0000259" key="6">
    <source>
        <dbReference type="PROSITE" id="PS50948"/>
    </source>
</evidence>
<keyword evidence="1 5" id="KW-0732">Signal</keyword>
<name>A0A0S7BYF0_9CHLR</name>
<dbReference type="OrthoDB" id="9178925at2"/>
<gene>
    <name evidence="7" type="ORF">ATC1_131717</name>
</gene>
<evidence type="ECO:0000256" key="3">
    <source>
        <dbReference type="ARBA" id="ARBA00023157"/>
    </source>
</evidence>
<feature type="region of interest" description="Disordered" evidence="4">
    <location>
        <begin position="729"/>
        <end position="754"/>
    </location>
</feature>
<sequence length="754" mass="82762">MKNRISILVLLLIFLFVSNVAAQSDTYYIGSTIERNGRSVTLNSIDITPNLIELNFTIQNTGIEDIKIDSFLSFRAENNGGVALSNDSFSCKNPTIDGKLIPGDTKTGSVCFKTREPSPYKVFYQPGWGASPEDFVWNAVPMPVPPTPIPTATAIPAPTAIPPAAPTAEPTSVPPEIPTIDPQKQQLLNNLEITFPQIFINEANMALPLETRDLGDGKTYKTDYANEIYTERINAPAPLSKSITAGTYINPDLGSYGDFAFRSDITISEVQPEGSNGYCFFVYTNHNLVQGNEFNELVFKLGYGIYTYTYTEAEGGKSNTLIDLSAYKESGKKYHLDIIRQNGVANAFIDGNFIGEVNDGIDGNVSGFIGMTLGTGGQNAACSFDNIEIRTAEKQASLNEPEVKPTESEVPTEKPADFNQIVSSTCLEQNIDRPGLDYRSVSLTKPDPSECSAACVDDVSCIAFTYASPGILGEEAKCYLKNAMPAPKPMDGVVSGLRANCLSQDAVTLKQQMLQDAAVNFGKTAINKENWGLTDTQTDLGNGNTFITKNEEGMHHIILSAQAPSANRWGNAEQISKDLGTFTDFALHIDIKVNEAQPVKNGGYCWIAYSNNGLTGTKDFKNLYFIPGHKAFSYAFSESKGRESRDLIDLQNYQTIGQNYSVDIIRKDGIANFFIDGQFISEIKDEINENVFMFLGTDLIEGSQYADCAFDNFEIRTFGEPEIVQEEIIEPTEETKEEPENSGSLFDKIIKKPR</sequence>
<dbReference type="GO" id="GO:0005576">
    <property type="term" value="C:extracellular region"/>
    <property type="evidence" value="ECO:0007669"/>
    <property type="project" value="InterPro"/>
</dbReference>
<evidence type="ECO:0000256" key="1">
    <source>
        <dbReference type="ARBA" id="ARBA00022729"/>
    </source>
</evidence>
<dbReference type="Gene3D" id="2.60.120.560">
    <property type="entry name" value="Exo-inulinase, domain 1"/>
    <property type="match status" value="1"/>
</dbReference>
<dbReference type="Gene3D" id="3.50.4.10">
    <property type="entry name" value="Hepatocyte Growth Factor"/>
    <property type="match status" value="1"/>
</dbReference>
<dbReference type="CDD" id="cd01100">
    <property type="entry name" value="APPLE_Factor_XI_like"/>
    <property type="match status" value="1"/>
</dbReference>
<dbReference type="Proteomes" id="UP000053370">
    <property type="component" value="Unassembled WGS sequence"/>
</dbReference>
<dbReference type="InterPro" id="IPR000177">
    <property type="entry name" value="Apple"/>
</dbReference>
<dbReference type="EMBL" id="DF968181">
    <property type="protein sequence ID" value="GAP41721.1"/>
    <property type="molecule type" value="Genomic_DNA"/>
</dbReference>
<evidence type="ECO:0000256" key="4">
    <source>
        <dbReference type="SAM" id="MobiDB-lite"/>
    </source>
</evidence>
<dbReference type="InterPro" id="IPR029050">
    <property type="entry name" value="Immunoprotect_excell_Ig-like"/>
</dbReference>
<accession>A0A0S7BYF0</accession>
<dbReference type="InterPro" id="IPR003609">
    <property type="entry name" value="Pan_app"/>
</dbReference>
<evidence type="ECO:0000256" key="2">
    <source>
        <dbReference type="ARBA" id="ARBA00022737"/>
    </source>
</evidence>
<dbReference type="RefSeq" id="WP_062283508.1">
    <property type="nucleotide sequence ID" value="NZ_DF968181.1"/>
</dbReference>
<dbReference type="AlphaFoldDB" id="A0A0S7BYF0"/>
<evidence type="ECO:0000256" key="5">
    <source>
        <dbReference type="SAM" id="SignalP"/>
    </source>
</evidence>
<dbReference type="Pfam" id="PF14295">
    <property type="entry name" value="PAN_4"/>
    <property type="match status" value="1"/>
</dbReference>
<feature type="domain" description="Apple" evidence="6">
    <location>
        <begin position="426"/>
        <end position="501"/>
    </location>
</feature>
<protein>
    <submittedName>
        <fullName evidence="7">Protein containing PAN domain</fullName>
    </submittedName>
</protein>